<dbReference type="Proteomes" id="UP000095284">
    <property type="component" value="Unplaced"/>
</dbReference>
<name>A0A1I7RVG2_BURXY</name>
<accession>A0A1I7RVG2</accession>
<keyword evidence="1" id="KW-0547">Nucleotide-binding</keyword>
<dbReference type="GO" id="GO:0005524">
    <property type="term" value="F:ATP binding"/>
    <property type="evidence" value="ECO:0007669"/>
    <property type="project" value="UniProtKB-KW"/>
</dbReference>
<dbReference type="GO" id="GO:0005739">
    <property type="term" value="C:mitochondrion"/>
    <property type="evidence" value="ECO:0007669"/>
    <property type="project" value="TreeGrafter"/>
</dbReference>
<evidence type="ECO:0000256" key="2">
    <source>
        <dbReference type="ARBA" id="ARBA00022840"/>
    </source>
</evidence>
<evidence type="ECO:0000313" key="4">
    <source>
        <dbReference type="WBParaSite" id="BXY_0472300.1"/>
    </source>
</evidence>
<evidence type="ECO:0000313" key="3">
    <source>
        <dbReference type="Proteomes" id="UP000095284"/>
    </source>
</evidence>
<organism evidence="3 4">
    <name type="scientific">Bursaphelenchus xylophilus</name>
    <name type="common">Pinewood nematode worm</name>
    <name type="synonym">Aphelenchoides xylophilus</name>
    <dbReference type="NCBI Taxonomy" id="6326"/>
    <lineage>
        <taxon>Eukaryota</taxon>
        <taxon>Metazoa</taxon>
        <taxon>Ecdysozoa</taxon>
        <taxon>Nematoda</taxon>
        <taxon>Chromadorea</taxon>
        <taxon>Rhabditida</taxon>
        <taxon>Tylenchina</taxon>
        <taxon>Tylenchomorpha</taxon>
        <taxon>Aphelenchoidea</taxon>
        <taxon>Aphelenchoididae</taxon>
        <taxon>Bursaphelenchus</taxon>
    </lineage>
</organism>
<dbReference type="InterPro" id="IPR005654">
    <property type="entry name" value="ATPase_AFG1-like"/>
</dbReference>
<sequence>MKCKAIRRRQNFVEKTYEEEEDFTLAFLFQCHFAIALSAAAPLQQLFQIVSDQPVELSDSQRISMDDLKVKEGEDGAAANVFSGQEDVFAFKRTLSRLQEMQTDALEVVLETDAKKTISRHIRSVKMLFPIKKLSQKETKDVARPRRSQQVEATRQARIVTIP</sequence>
<reference evidence="4" key="1">
    <citation type="submission" date="2016-11" db="UniProtKB">
        <authorList>
            <consortium name="WormBaseParasite"/>
        </authorList>
    </citation>
    <scope>IDENTIFICATION</scope>
</reference>
<dbReference type="GO" id="GO:0016887">
    <property type="term" value="F:ATP hydrolysis activity"/>
    <property type="evidence" value="ECO:0007669"/>
    <property type="project" value="InterPro"/>
</dbReference>
<protein>
    <submittedName>
        <fullName evidence="4">FH2 domain-containing protein</fullName>
    </submittedName>
</protein>
<dbReference type="PANTHER" id="PTHR12169">
    <property type="entry name" value="ATPASE N2B"/>
    <property type="match status" value="1"/>
</dbReference>
<proteinExistence type="predicted"/>
<dbReference type="PANTHER" id="PTHR12169:SF6">
    <property type="entry name" value="AFG1-LIKE ATPASE"/>
    <property type="match status" value="1"/>
</dbReference>
<dbReference type="AlphaFoldDB" id="A0A1I7RVG2"/>
<dbReference type="WBParaSite" id="BXY_0472300.1">
    <property type="protein sequence ID" value="BXY_0472300.1"/>
    <property type="gene ID" value="BXY_0472300"/>
</dbReference>
<keyword evidence="2" id="KW-0067">ATP-binding</keyword>
<evidence type="ECO:0000256" key="1">
    <source>
        <dbReference type="ARBA" id="ARBA00022741"/>
    </source>
</evidence>